<comment type="subunit">
    <text evidence="2 11">Heterotrimer of A, B and C subunits.</text>
</comment>
<dbReference type="NCBIfam" id="NF004012">
    <property type="entry name" value="PRK05477.1-2"/>
    <property type="match status" value="1"/>
</dbReference>
<evidence type="ECO:0000256" key="11">
    <source>
        <dbReference type="HAMAP-Rule" id="MF_00121"/>
    </source>
</evidence>
<keyword evidence="7 11" id="KW-0648">Protein biosynthesis</keyword>
<evidence type="ECO:0000256" key="2">
    <source>
        <dbReference type="ARBA" id="ARBA00011123"/>
    </source>
</evidence>
<protein>
    <recommendedName>
        <fullName evidence="3 11">Aspartyl/glutamyl-tRNA(Asn/Gln) amidotransferase subunit B</fullName>
        <shortName evidence="11">Asp/Glu-ADT subunit B</shortName>
        <ecNumber evidence="11">6.3.5.-</ecNumber>
    </recommendedName>
</protein>
<dbReference type="PANTHER" id="PTHR11659:SF0">
    <property type="entry name" value="GLUTAMYL-TRNA(GLN) AMIDOTRANSFERASE SUBUNIT B, MITOCHONDRIAL"/>
    <property type="match status" value="1"/>
</dbReference>
<keyword evidence="5 11" id="KW-0547">Nucleotide-binding</keyword>
<evidence type="ECO:0000256" key="3">
    <source>
        <dbReference type="ARBA" id="ARBA00016923"/>
    </source>
</evidence>
<keyword evidence="14" id="KW-1185">Reference proteome</keyword>
<reference evidence="13 14" key="1">
    <citation type="submission" date="2020-03" db="EMBL/GenBank/DDBJ databases">
        <title>Genomic Encyclopedia of Type Strains, Phase IV (KMG-IV): sequencing the most valuable type-strain genomes for metagenomic binning, comparative biology and taxonomic classification.</title>
        <authorList>
            <person name="Goeker M."/>
        </authorList>
    </citation>
    <scope>NUCLEOTIDE SEQUENCE [LARGE SCALE GENOMIC DNA]</scope>
    <source>
        <strain evidence="13 14">DSM 5718</strain>
    </source>
</reference>
<dbReference type="EC" id="6.3.5.-" evidence="11"/>
<dbReference type="InterPro" id="IPR004413">
    <property type="entry name" value="GatB"/>
</dbReference>
<evidence type="ECO:0000256" key="6">
    <source>
        <dbReference type="ARBA" id="ARBA00022840"/>
    </source>
</evidence>
<dbReference type="AlphaFoldDB" id="A0A846MN15"/>
<dbReference type="GO" id="GO:0006412">
    <property type="term" value="P:translation"/>
    <property type="evidence" value="ECO:0007669"/>
    <property type="project" value="UniProtKB-UniRule"/>
</dbReference>
<evidence type="ECO:0000256" key="4">
    <source>
        <dbReference type="ARBA" id="ARBA00022598"/>
    </source>
</evidence>
<dbReference type="GO" id="GO:0005524">
    <property type="term" value="F:ATP binding"/>
    <property type="evidence" value="ECO:0007669"/>
    <property type="project" value="UniProtKB-KW"/>
</dbReference>
<dbReference type="NCBIfam" id="TIGR00133">
    <property type="entry name" value="gatB"/>
    <property type="match status" value="1"/>
</dbReference>
<feature type="domain" description="Asn/Gln amidotransferase" evidence="12">
    <location>
        <begin position="336"/>
        <end position="485"/>
    </location>
</feature>
<organism evidence="13 14">
    <name type="scientific">Thermonema lapsum</name>
    <dbReference type="NCBI Taxonomy" id="28195"/>
    <lineage>
        <taxon>Bacteria</taxon>
        <taxon>Pseudomonadati</taxon>
        <taxon>Bacteroidota</taxon>
        <taxon>Cytophagia</taxon>
        <taxon>Cytophagales</taxon>
        <taxon>Thermonemataceae</taxon>
        <taxon>Thermonema</taxon>
    </lineage>
</organism>
<dbReference type="GO" id="GO:0050567">
    <property type="term" value="F:glutaminyl-tRNA synthase (glutamine-hydrolyzing) activity"/>
    <property type="evidence" value="ECO:0007669"/>
    <property type="project" value="UniProtKB-UniRule"/>
</dbReference>
<sequence length="488" mass="55630">MMSLEEVLKKYEPVIGLEVHAQLKTQSKAFAPEEAIYGALPNTSVSVITLAHPGVLPKVNKRAFDFAIKMGLACGCRITEYNYFDRKNYFYPDLPKGYQISQDKTPICRGGSLRIKLQDGSTKNIGITRIHIEEDAGKSMHIEGEEESFVDFNRAGVPLIEIVSEPDIRSAEEAYAYLVEIRKLVRYLDICDGNMEEGSLRCDVNVSIRPKGTERFGTRVEVKNLNSFGNVKRAIEFEIVRQAELIEKGESFTQETRMFNAETGQTYSLRTKESLNDYRYFPEPDLTPVYVTQEWIERIKREMPPLPWELFEKFTKQYGLSEYDAEVLTSERDIALYYDEACQYTKEYKAVANWVSVQVKAYLNELAYTIEEFPLKPKAIAELVNLIAEGKITHNIASKQLYPLMLENPQIAPEVLAQQHQLIVNANTDELLGIVKEVIARFPDKVEEYKSGKKGLLGMFMGHVMRATQGKADPKLATRLLQEALERS</sequence>
<evidence type="ECO:0000256" key="10">
    <source>
        <dbReference type="ARBA" id="ARBA00047913"/>
    </source>
</evidence>
<dbReference type="Pfam" id="PF02934">
    <property type="entry name" value="GatB_N"/>
    <property type="match status" value="1"/>
</dbReference>
<dbReference type="Pfam" id="PF02637">
    <property type="entry name" value="GatB_Yqey"/>
    <property type="match status" value="1"/>
</dbReference>
<dbReference type="InterPro" id="IPR017958">
    <property type="entry name" value="Gln-tRNA_amidoTrfase_suB_CS"/>
</dbReference>
<dbReference type="FunFam" id="1.10.10.410:FF:000001">
    <property type="entry name" value="Aspartyl/glutamyl-tRNA(Asn/Gln) amidotransferase subunit B"/>
    <property type="match status" value="1"/>
</dbReference>
<evidence type="ECO:0000256" key="9">
    <source>
        <dbReference type="ARBA" id="ARBA00047380"/>
    </source>
</evidence>
<keyword evidence="13" id="KW-0808">Transferase</keyword>
<dbReference type="EMBL" id="JAASRN010000001">
    <property type="protein sequence ID" value="NIK72894.1"/>
    <property type="molecule type" value="Genomic_DNA"/>
</dbReference>
<dbReference type="HAMAP" id="MF_00121">
    <property type="entry name" value="GatB"/>
    <property type="match status" value="1"/>
</dbReference>
<dbReference type="InterPro" id="IPR006075">
    <property type="entry name" value="Asn/Gln-tRNA_Trfase_suB/E_cat"/>
</dbReference>
<evidence type="ECO:0000313" key="14">
    <source>
        <dbReference type="Proteomes" id="UP000537126"/>
    </source>
</evidence>
<comment type="similarity">
    <text evidence="1 11">Belongs to the GatB/GatE family. GatB subfamily.</text>
</comment>
<keyword evidence="6 11" id="KW-0067">ATP-binding</keyword>
<dbReference type="InterPro" id="IPR014746">
    <property type="entry name" value="Gln_synth/guanido_kin_cat_dom"/>
</dbReference>
<dbReference type="RefSeq" id="WP_394352624.1">
    <property type="nucleotide sequence ID" value="NZ_JAASRN010000001.1"/>
</dbReference>
<dbReference type="NCBIfam" id="NF004014">
    <property type="entry name" value="PRK05477.1-4"/>
    <property type="match status" value="1"/>
</dbReference>
<comment type="caution">
    <text evidence="13">The sequence shown here is derived from an EMBL/GenBank/DDBJ whole genome shotgun (WGS) entry which is preliminary data.</text>
</comment>
<dbReference type="PANTHER" id="PTHR11659">
    <property type="entry name" value="GLUTAMYL-TRNA GLN AMIDOTRANSFERASE SUBUNIT B MITOCHONDRIAL AND PROKARYOTIC PET112-RELATED"/>
    <property type="match status" value="1"/>
</dbReference>
<evidence type="ECO:0000313" key="13">
    <source>
        <dbReference type="EMBL" id="NIK72894.1"/>
    </source>
</evidence>
<name>A0A846MN15_9BACT</name>
<dbReference type="InterPro" id="IPR023168">
    <property type="entry name" value="GatB_Yqey_C_2"/>
</dbReference>
<comment type="catalytic activity">
    <reaction evidence="9 11">
        <text>L-aspartyl-tRNA(Asn) + L-glutamine + ATP + H2O = L-asparaginyl-tRNA(Asn) + L-glutamate + ADP + phosphate + 2 H(+)</text>
        <dbReference type="Rhea" id="RHEA:14513"/>
        <dbReference type="Rhea" id="RHEA-COMP:9674"/>
        <dbReference type="Rhea" id="RHEA-COMP:9677"/>
        <dbReference type="ChEBI" id="CHEBI:15377"/>
        <dbReference type="ChEBI" id="CHEBI:15378"/>
        <dbReference type="ChEBI" id="CHEBI:29985"/>
        <dbReference type="ChEBI" id="CHEBI:30616"/>
        <dbReference type="ChEBI" id="CHEBI:43474"/>
        <dbReference type="ChEBI" id="CHEBI:58359"/>
        <dbReference type="ChEBI" id="CHEBI:78515"/>
        <dbReference type="ChEBI" id="CHEBI:78516"/>
        <dbReference type="ChEBI" id="CHEBI:456216"/>
    </reaction>
</comment>
<dbReference type="InterPro" id="IPR042114">
    <property type="entry name" value="GatB_C_1"/>
</dbReference>
<evidence type="ECO:0000256" key="8">
    <source>
        <dbReference type="ARBA" id="ARBA00024799"/>
    </source>
</evidence>
<dbReference type="Gene3D" id="1.10.150.380">
    <property type="entry name" value="GatB domain, N-terminal subdomain"/>
    <property type="match status" value="1"/>
</dbReference>
<evidence type="ECO:0000259" key="12">
    <source>
        <dbReference type="SMART" id="SM00845"/>
    </source>
</evidence>
<dbReference type="GO" id="GO:0070681">
    <property type="term" value="P:glutaminyl-tRNAGln biosynthesis via transamidation"/>
    <property type="evidence" value="ECO:0007669"/>
    <property type="project" value="TreeGrafter"/>
</dbReference>
<dbReference type="InterPro" id="IPR003789">
    <property type="entry name" value="Asn/Gln_tRNA_amidoTrase-B-like"/>
</dbReference>
<dbReference type="SUPFAM" id="SSF55931">
    <property type="entry name" value="Glutamine synthetase/guanido kinase"/>
    <property type="match status" value="1"/>
</dbReference>
<comment type="function">
    <text evidence="8 11">Allows the formation of correctly charged Asn-tRNA(Asn) or Gln-tRNA(Gln) through the transamidation of misacylated Asp-tRNA(Asn) or Glu-tRNA(Gln) in organisms which lack either or both of asparaginyl-tRNA or glutaminyl-tRNA synthetases. The reaction takes place in the presence of glutamine and ATP through an activated phospho-Asp-tRNA(Asn) or phospho-Glu-tRNA(Gln).</text>
</comment>
<dbReference type="InterPro" id="IPR018027">
    <property type="entry name" value="Asn/Gln_amidotransferase"/>
</dbReference>
<dbReference type="PROSITE" id="PS01234">
    <property type="entry name" value="GATB"/>
    <property type="match status" value="1"/>
</dbReference>
<dbReference type="Proteomes" id="UP000537126">
    <property type="component" value="Unassembled WGS sequence"/>
</dbReference>
<dbReference type="Gene3D" id="1.10.10.410">
    <property type="match status" value="1"/>
</dbReference>
<dbReference type="SMART" id="SM00845">
    <property type="entry name" value="GatB_Yqey"/>
    <property type="match status" value="1"/>
</dbReference>
<keyword evidence="4 11" id="KW-0436">Ligase</keyword>
<gene>
    <name evidence="11" type="primary">gatB</name>
    <name evidence="13" type="ORF">FHS56_000380</name>
</gene>
<accession>A0A846MN15</accession>
<evidence type="ECO:0000256" key="5">
    <source>
        <dbReference type="ARBA" id="ARBA00022741"/>
    </source>
</evidence>
<evidence type="ECO:0000256" key="1">
    <source>
        <dbReference type="ARBA" id="ARBA00005306"/>
    </source>
</evidence>
<evidence type="ECO:0000256" key="7">
    <source>
        <dbReference type="ARBA" id="ARBA00022917"/>
    </source>
</evidence>
<comment type="catalytic activity">
    <reaction evidence="10 11">
        <text>L-glutamyl-tRNA(Gln) + L-glutamine + ATP + H2O = L-glutaminyl-tRNA(Gln) + L-glutamate + ADP + phosphate + H(+)</text>
        <dbReference type="Rhea" id="RHEA:17521"/>
        <dbReference type="Rhea" id="RHEA-COMP:9681"/>
        <dbReference type="Rhea" id="RHEA-COMP:9684"/>
        <dbReference type="ChEBI" id="CHEBI:15377"/>
        <dbReference type="ChEBI" id="CHEBI:15378"/>
        <dbReference type="ChEBI" id="CHEBI:29985"/>
        <dbReference type="ChEBI" id="CHEBI:30616"/>
        <dbReference type="ChEBI" id="CHEBI:43474"/>
        <dbReference type="ChEBI" id="CHEBI:58359"/>
        <dbReference type="ChEBI" id="CHEBI:78520"/>
        <dbReference type="ChEBI" id="CHEBI:78521"/>
        <dbReference type="ChEBI" id="CHEBI:456216"/>
    </reaction>
</comment>
<dbReference type="GO" id="GO:0016740">
    <property type="term" value="F:transferase activity"/>
    <property type="evidence" value="ECO:0007669"/>
    <property type="project" value="UniProtKB-KW"/>
</dbReference>
<proteinExistence type="inferred from homology"/>
<dbReference type="SUPFAM" id="SSF89095">
    <property type="entry name" value="GatB/YqeY motif"/>
    <property type="match status" value="1"/>
</dbReference>
<dbReference type="InterPro" id="IPR017959">
    <property type="entry name" value="Asn/Gln-tRNA_amidoTrfase_suB/E"/>
</dbReference>